<evidence type="ECO:0000313" key="2">
    <source>
        <dbReference type="Proteomes" id="UP000326570"/>
    </source>
</evidence>
<sequence length="305" mass="33020">MKSIAFYISTAFLGASLLFGCDTIDNPYPELADKPALSDTQAMDSAEAAHDSILGPVTPVQKVLLEDYTGHTCGNCPGAALMAKDQQRQHGDRLVVVAVHAGYFAKYNKAPYTTNFTTPEGEEWATSFGVISNPNGMVNRAKGGTSNSVVQGVSNWPASIASQMSETPQVGMTLTTLYKPESRKVNIKVRSKYLSDLSGKYNLMVVITEDSIVNWQKNYGQAAGGDPAYPVGDVNYYVHPHAMRSVLTGTWGKPNKEAPKAGEVTEAYFSATLDPAWNARNCSVVAFIVDEASREVIQVEEVHLK</sequence>
<dbReference type="EMBL" id="VTWT01000005">
    <property type="protein sequence ID" value="KAA9333572.1"/>
    <property type="molecule type" value="Genomic_DNA"/>
</dbReference>
<dbReference type="PROSITE" id="PS51257">
    <property type="entry name" value="PROKAR_LIPOPROTEIN"/>
    <property type="match status" value="1"/>
</dbReference>
<evidence type="ECO:0000313" key="1">
    <source>
        <dbReference type="EMBL" id="KAA9333572.1"/>
    </source>
</evidence>
<protein>
    <submittedName>
        <fullName evidence="1">Omp28-related outer membrane protein</fullName>
    </submittedName>
</protein>
<dbReference type="Gene3D" id="2.60.40.10">
    <property type="entry name" value="Immunoglobulins"/>
    <property type="match status" value="1"/>
</dbReference>
<keyword evidence="2" id="KW-1185">Reference proteome</keyword>
<reference evidence="1 2" key="1">
    <citation type="submission" date="2019-09" db="EMBL/GenBank/DDBJ databases">
        <title>Genome sequence of Adhaeribacter sp. M2.</title>
        <authorList>
            <person name="Srinivasan S."/>
        </authorList>
    </citation>
    <scope>NUCLEOTIDE SEQUENCE [LARGE SCALE GENOMIC DNA]</scope>
    <source>
        <strain evidence="1 2">M2</strain>
    </source>
</reference>
<gene>
    <name evidence="1" type="ORF">F0P94_09960</name>
</gene>
<dbReference type="AlphaFoldDB" id="A0A5N1IZP7"/>
<organism evidence="1 2">
    <name type="scientific">Adhaeribacter soli</name>
    <dbReference type="NCBI Taxonomy" id="2607655"/>
    <lineage>
        <taxon>Bacteria</taxon>
        <taxon>Pseudomonadati</taxon>
        <taxon>Bacteroidota</taxon>
        <taxon>Cytophagia</taxon>
        <taxon>Cytophagales</taxon>
        <taxon>Hymenobacteraceae</taxon>
        <taxon>Adhaeribacter</taxon>
    </lineage>
</organism>
<dbReference type="Pfam" id="PF11551">
    <property type="entry name" value="Omp28"/>
    <property type="match status" value="1"/>
</dbReference>
<name>A0A5N1IZP7_9BACT</name>
<dbReference type="Proteomes" id="UP000326570">
    <property type="component" value="Unassembled WGS sequence"/>
</dbReference>
<dbReference type="InterPro" id="IPR021615">
    <property type="entry name" value="Omp28"/>
</dbReference>
<accession>A0A5N1IZP7</accession>
<proteinExistence type="predicted"/>
<dbReference type="RefSeq" id="WP_150903740.1">
    <property type="nucleotide sequence ID" value="NZ_VTWT01000005.1"/>
</dbReference>
<comment type="caution">
    <text evidence="1">The sequence shown here is derived from an EMBL/GenBank/DDBJ whole genome shotgun (WGS) entry which is preliminary data.</text>
</comment>
<dbReference type="InterPro" id="IPR013783">
    <property type="entry name" value="Ig-like_fold"/>
</dbReference>